<dbReference type="SUPFAM" id="SSF161098">
    <property type="entry name" value="MetI-like"/>
    <property type="match status" value="1"/>
</dbReference>
<feature type="transmembrane region" description="Helical" evidence="7">
    <location>
        <begin position="83"/>
        <end position="108"/>
    </location>
</feature>
<reference evidence="10" key="1">
    <citation type="journal article" date="2019" name="Int. J. Syst. Evol. Microbiol.">
        <title>The Global Catalogue of Microorganisms (GCM) 10K type strain sequencing project: providing services to taxonomists for standard genome sequencing and annotation.</title>
        <authorList>
            <consortium name="The Broad Institute Genomics Platform"/>
            <consortium name="The Broad Institute Genome Sequencing Center for Infectious Disease"/>
            <person name="Wu L."/>
            <person name="Ma J."/>
        </authorList>
    </citation>
    <scope>NUCLEOTIDE SEQUENCE [LARGE SCALE GENOMIC DNA]</scope>
    <source>
        <strain evidence="10">GH52</strain>
    </source>
</reference>
<evidence type="ECO:0000256" key="6">
    <source>
        <dbReference type="ARBA" id="ARBA00023136"/>
    </source>
</evidence>
<dbReference type="InterPro" id="IPR050809">
    <property type="entry name" value="UgpAE/MalFG_permease"/>
</dbReference>
<accession>A0ABW4YQT4</accession>
<evidence type="ECO:0000259" key="8">
    <source>
        <dbReference type="PROSITE" id="PS50928"/>
    </source>
</evidence>
<dbReference type="PANTHER" id="PTHR43227">
    <property type="entry name" value="BLL4140 PROTEIN"/>
    <property type="match status" value="1"/>
</dbReference>
<dbReference type="Pfam" id="PF00528">
    <property type="entry name" value="BPD_transp_1"/>
    <property type="match status" value="1"/>
</dbReference>
<dbReference type="InterPro" id="IPR000515">
    <property type="entry name" value="MetI-like"/>
</dbReference>
<evidence type="ECO:0000313" key="10">
    <source>
        <dbReference type="Proteomes" id="UP001597362"/>
    </source>
</evidence>
<dbReference type="EMBL" id="JBHUHO010000049">
    <property type="protein sequence ID" value="MFD2117978.1"/>
    <property type="molecule type" value="Genomic_DNA"/>
</dbReference>
<dbReference type="PANTHER" id="PTHR43227:SF11">
    <property type="entry name" value="BLL4140 PROTEIN"/>
    <property type="match status" value="1"/>
</dbReference>
<evidence type="ECO:0000256" key="7">
    <source>
        <dbReference type="RuleBase" id="RU363032"/>
    </source>
</evidence>
<evidence type="ECO:0000313" key="9">
    <source>
        <dbReference type="EMBL" id="MFD2117978.1"/>
    </source>
</evidence>
<evidence type="ECO:0000256" key="1">
    <source>
        <dbReference type="ARBA" id="ARBA00004651"/>
    </source>
</evidence>
<feature type="transmembrane region" description="Helical" evidence="7">
    <location>
        <begin position="218"/>
        <end position="238"/>
    </location>
</feature>
<dbReference type="PROSITE" id="PS50928">
    <property type="entry name" value="ABC_TM1"/>
    <property type="match status" value="1"/>
</dbReference>
<evidence type="ECO:0000256" key="4">
    <source>
        <dbReference type="ARBA" id="ARBA00022692"/>
    </source>
</evidence>
<dbReference type="Gene3D" id="1.10.3720.10">
    <property type="entry name" value="MetI-like"/>
    <property type="match status" value="1"/>
</dbReference>
<keyword evidence="6 7" id="KW-0472">Membrane</keyword>
<keyword evidence="3" id="KW-1003">Cell membrane</keyword>
<organism evidence="9 10">
    <name type="scientific">Paenibacillus yanchengensis</name>
    <dbReference type="NCBI Taxonomy" id="2035833"/>
    <lineage>
        <taxon>Bacteria</taxon>
        <taxon>Bacillati</taxon>
        <taxon>Bacillota</taxon>
        <taxon>Bacilli</taxon>
        <taxon>Bacillales</taxon>
        <taxon>Paenibacillaceae</taxon>
        <taxon>Paenibacillus</taxon>
    </lineage>
</organism>
<evidence type="ECO:0000256" key="5">
    <source>
        <dbReference type="ARBA" id="ARBA00022989"/>
    </source>
</evidence>
<evidence type="ECO:0000256" key="2">
    <source>
        <dbReference type="ARBA" id="ARBA00022448"/>
    </source>
</evidence>
<keyword evidence="10" id="KW-1185">Reference proteome</keyword>
<feature type="transmembrane region" description="Helical" evidence="7">
    <location>
        <begin position="25"/>
        <end position="52"/>
    </location>
</feature>
<dbReference type="RefSeq" id="WP_377775448.1">
    <property type="nucleotide sequence ID" value="NZ_JBHUHO010000049.1"/>
</dbReference>
<keyword evidence="4 7" id="KW-0812">Transmembrane</keyword>
<proteinExistence type="inferred from homology"/>
<dbReference type="CDD" id="cd06261">
    <property type="entry name" value="TM_PBP2"/>
    <property type="match status" value="1"/>
</dbReference>
<feature type="transmembrane region" description="Helical" evidence="7">
    <location>
        <begin position="173"/>
        <end position="197"/>
    </location>
</feature>
<keyword evidence="5 7" id="KW-1133">Transmembrane helix</keyword>
<sequence length="312" mass="34795">MQIGNVVASSVITVKKNWRRGGLKLFLMAIPFIVIVFVFSYIPLFGWIYAFYDYLPGIALSKTEFIGLDNFREMLSDGEMTRVMINTLVLSFLSILSSPLPLVLAVLLNEVKASWFKKLIQTTTTLPNFTSWVIVFSLAFSLFSSEGLINQLLMKAGLINDPLNVLGNERIVWIFQTLLGIWKTIGWSAIIYLAAIAGIDSELYDAAKVDGAGRLKSILHITLPGISSTFFVLLLLAISNMLSAGFEQYLVFYNVMVANKIEVLDLFVYRLGLITNDYSYSTAVGIFKSVVSIVLLFSVNHISRKVRGESII</sequence>
<name>A0ABW4YQT4_9BACL</name>
<gene>
    <name evidence="9" type="ORF">ACFSJH_19875</name>
</gene>
<feature type="domain" description="ABC transmembrane type-1" evidence="8">
    <location>
        <begin position="83"/>
        <end position="299"/>
    </location>
</feature>
<comment type="subcellular location">
    <subcellularLocation>
        <location evidence="1 7">Cell membrane</location>
        <topology evidence="1 7">Multi-pass membrane protein</topology>
    </subcellularLocation>
</comment>
<evidence type="ECO:0000256" key="3">
    <source>
        <dbReference type="ARBA" id="ARBA00022475"/>
    </source>
</evidence>
<feature type="transmembrane region" description="Helical" evidence="7">
    <location>
        <begin position="278"/>
        <end position="299"/>
    </location>
</feature>
<comment type="caution">
    <text evidence="9">The sequence shown here is derived from an EMBL/GenBank/DDBJ whole genome shotgun (WGS) entry which is preliminary data.</text>
</comment>
<keyword evidence="2 7" id="KW-0813">Transport</keyword>
<dbReference type="Proteomes" id="UP001597362">
    <property type="component" value="Unassembled WGS sequence"/>
</dbReference>
<dbReference type="InterPro" id="IPR035906">
    <property type="entry name" value="MetI-like_sf"/>
</dbReference>
<feature type="transmembrane region" description="Helical" evidence="7">
    <location>
        <begin position="129"/>
        <end position="153"/>
    </location>
</feature>
<comment type="similarity">
    <text evidence="7">Belongs to the binding-protein-dependent transport system permease family.</text>
</comment>
<protein>
    <submittedName>
        <fullName evidence="9">ABC transporter permease</fullName>
    </submittedName>
</protein>